<keyword evidence="7" id="KW-1185">Reference proteome</keyword>
<keyword evidence="2 5" id="KW-0812">Transmembrane</keyword>
<dbReference type="InterPro" id="IPR007318">
    <property type="entry name" value="Phopholipid_MeTrfase"/>
</dbReference>
<accession>A0ABY1P290</accession>
<evidence type="ECO:0000256" key="3">
    <source>
        <dbReference type="ARBA" id="ARBA00022989"/>
    </source>
</evidence>
<comment type="caution">
    <text evidence="6">The sequence shown here is derived from an EMBL/GenBank/DDBJ whole genome shotgun (WGS) entry which is preliminary data.</text>
</comment>
<evidence type="ECO:0000256" key="4">
    <source>
        <dbReference type="ARBA" id="ARBA00023136"/>
    </source>
</evidence>
<gene>
    <name evidence="6" type="ORF">SAMN06265373_104176</name>
</gene>
<proteinExistence type="predicted"/>
<dbReference type="PANTHER" id="PTHR12714:SF24">
    <property type="entry name" value="SLR1182 PROTEIN"/>
    <property type="match status" value="1"/>
</dbReference>
<evidence type="ECO:0000256" key="5">
    <source>
        <dbReference type="SAM" id="Phobius"/>
    </source>
</evidence>
<protein>
    <submittedName>
        <fullName evidence="6">Protein-S-isoprenylcysteine O-methyltransferase Ste14</fullName>
    </submittedName>
</protein>
<comment type="subcellular location">
    <subcellularLocation>
        <location evidence="1">Endomembrane system</location>
        <topology evidence="1">Multi-pass membrane protein</topology>
    </subcellularLocation>
</comment>
<dbReference type="Proteomes" id="UP001157961">
    <property type="component" value="Unassembled WGS sequence"/>
</dbReference>
<evidence type="ECO:0000313" key="7">
    <source>
        <dbReference type="Proteomes" id="UP001157961"/>
    </source>
</evidence>
<reference evidence="6 7" key="1">
    <citation type="submission" date="2017-05" db="EMBL/GenBank/DDBJ databases">
        <authorList>
            <person name="Varghese N."/>
            <person name="Submissions S."/>
        </authorList>
    </citation>
    <scope>NUCLEOTIDE SEQUENCE [LARGE SCALE GENOMIC DNA]</scope>
    <source>
        <strain evidence="6 7">DSM 29734</strain>
    </source>
</reference>
<name>A0ABY1P290_9RHOB</name>
<keyword evidence="4 5" id="KW-0472">Membrane</keyword>
<evidence type="ECO:0000256" key="1">
    <source>
        <dbReference type="ARBA" id="ARBA00004127"/>
    </source>
</evidence>
<dbReference type="PANTHER" id="PTHR12714">
    <property type="entry name" value="PROTEIN-S ISOPRENYLCYSTEINE O-METHYLTRANSFERASE"/>
    <property type="match status" value="1"/>
</dbReference>
<dbReference type="EMBL" id="FXTY01000004">
    <property type="protein sequence ID" value="SMP22364.1"/>
    <property type="molecule type" value="Genomic_DNA"/>
</dbReference>
<feature type="transmembrane region" description="Helical" evidence="5">
    <location>
        <begin position="41"/>
        <end position="59"/>
    </location>
</feature>
<dbReference type="Gene3D" id="1.20.120.1630">
    <property type="match status" value="1"/>
</dbReference>
<sequence length="152" mass="17537">MKLVRSLDIPPVWLLAALAFAWVQSTRWTYGLSFGPVWADLLGGLLVGGGVVLTALAVMEMRRHQTTIHPHNDSARLVQSGIFKRSRNPIYLADVMILAGFILYWDAVLALPLVPVFLWILEKRFVIPEENRLRKTFRMDFARYCEKVRRWV</sequence>
<feature type="transmembrane region" description="Helical" evidence="5">
    <location>
        <begin position="95"/>
        <end position="121"/>
    </location>
</feature>
<dbReference type="RefSeq" id="WP_283426140.1">
    <property type="nucleotide sequence ID" value="NZ_FXTY01000004.1"/>
</dbReference>
<dbReference type="Pfam" id="PF04191">
    <property type="entry name" value="PEMT"/>
    <property type="match status" value="1"/>
</dbReference>
<organism evidence="6 7">
    <name type="scientific">Shimia sagamensis</name>
    <dbReference type="NCBI Taxonomy" id="1566352"/>
    <lineage>
        <taxon>Bacteria</taxon>
        <taxon>Pseudomonadati</taxon>
        <taxon>Pseudomonadota</taxon>
        <taxon>Alphaproteobacteria</taxon>
        <taxon>Rhodobacterales</taxon>
        <taxon>Roseobacteraceae</taxon>
    </lineage>
</organism>
<keyword evidence="3 5" id="KW-1133">Transmembrane helix</keyword>
<evidence type="ECO:0000313" key="6">
    <source>
        <dbReference type="EMBL" id="SMP22364.1"/>
    </source>
</evidence>
<evidence type="ECO:0000256" key="2">
    <source>
        <dbReference type="ARBA" id="ARBA00022692"/>
    </source>
</evidence>